<organism evidence="1 2">
    <name type="scientific">Streptomyces subrutilus</name>
    <dbReference type="NCBI Taxonomy" id="36818"/>
    <lineage>
        <taxon>Bacteria</taxon>
        <taxon>Bacillati</taxon>
        <taxon>Actinomycetota</taxon>
        <taxon>Actinomycetes</taxon>
        <taxon>Kitasatosporales</taxon>
        <taxon>Streptomycetaceae</taxon>
        <taxon>Streptomyces</taxon>
    </lineage>
</organism>
<dbReference type="InterPro" id="IPR014942">
    <property type="entry name" value="AbiEii"/>
</dbReference>
<comment type="caution">
    <text evidence="1">The sequence shown here is derived from an EMBL/GenBank/DDBJ whole genome shotgun (WGS) entry which is preliminary data.</text>
</comment>
<evidence type="ECO:0000313" key="1">
    <source>
        <dbReference type="EMBL" id="GGZ74091.1"/>
    </source>
</evidence>
<dbReference type="Pfam" id="PF08843">
    <property type="entry name" value="AbiEii"/>
    <property type="match status" value="1"/>
</dbReference>
<name>A0A918V5V7_9ACTN</name>
<sequence>MVPSRSVPGPSAGQVRLDFVFDEHLTVGPEPVALGCGAVVLAATPALSLAWKLLWIVSDGHPQGKDLYDAALLAERYALPHGLLQEVFRQAGQWPAPNREVRLEDFANLCGPGRSGTEWRHFEREYPHLARPGEQTFLTRLVTALRPVFDETETEAR</sequence>
<protein>
    <recommendedName>
        <fullName evidence="3">Nucleotidyl transferase AbiEii/AbiGii toxin family protein</fullName>
    </recommendedName>
</protein>
<dbReference type="Proteomes" id="UP000634660">
    <property type="component" value="Unassembled WGS sequence"/>
</dbReference>
<evidence type="ECO:0008006" key="3">
    <source>
        <dbReference type="Google" id="ProtNLM"/>
    </source>
</evidence>
<gene>
    <name evidence="1" type="ORF">GCM10010371_37310</name>
</gene>
<dbReference type="EMBL" id="BMVX01000013">
    <property type="protein sequence ID" value="GGZ74091.1"/>
    <property type="molecule type" value="Genomic_DNA"/>
</dbReference>
<dbReference type="AlphaFoldDB" id="A0A918V5V7"/>
<proteinExistence type="predicted"/>
<evidence type="ECO:0000313" key="2">
    <source>
        <dbReference type="Proteomes" id="UP000634660"/>
    </source>
</evidence>
<reference evidence="1" key="2">
    <citation type="submission" date="2020-09" db="EMBL/GenBank/DDBJ databases">
        <authorList>
            <person name="Sun Q."/>
            <person name="Ohkuma M."/>
        </authorList>
    </citation>
    <scope>NUCLEOTIDE SEQUENCE</scope>
    <source>
        <strain evidence="1">JCM 4834</strain>
    </source>
</reference>
<reference evidence="1" key="1">
    <citation type="journal article" date="2014" name="Int. J. Syst. Evol. Microbiol.">
        <title>Complete genome sequence of Corynebacterium casei LMG S-19264T (=DSM 44701T), isolated from a smear-ripened cheese.</title>
        <authorList>
            <consortium name="US DOE Joint Genome Institute (JGI-PGF)"/>
            <person name="Walter F."/>
            <person name="Albersmeier A."/>
            <person name="Kalinowski J."/>
            <person name="Ruckert C."/>
        </authorList>
    </citation>
    <scope>NUCLEOTIDE SEQUENCE</scope>
    <source>
        <strain evidence="1">JCM 4834</strain>
    </source>
</reference>
<accession>A0A918V5V7</accession>